<feature type="region of interest" description="Disordered" evidence="13">
    <location>
        <begin position="1528"/>
        <end position="1621"/>
    </location>
</feature>
<dbReference type="InterPro" id="IPR020894">
    <property type="entry name" value="Cadherin_CS"/>
</dbReference>
<reference evidence="16" key="2">
    <citation type="submission" date="2025-09" db="UniProtKB">
        <authorList>
            <consortium name="Ensembl"/>
        </authorList>
    </citation>
    <scope>IDENTIFICATION</scope>
</reference>
<dbReference type="FunFam" id="2.60.40.60:FF:000049">
    <property type="entry name" value="protocadherin-15 isoform X1"/>
    <property type="match status" value="1"/>
</dbReference>
<dbReference type="GO" id="GO:0005509">
    <property type="term" value="F:calcium ion binding"/>
    <property type="evidence" value="ECO:0007669"/>
    <property type="project" value="UniProtKB-UniRule"/>
</dbReference>
<dbReference type="InterPro" id="IPR056989">
    <property type="entry name" value="PCDH15_12th_dom"/>
</dbReference>
<dbReference type="GO" id="GO:0050957">
    <property type="term" value="P:equilibrioception"/>
    <property type="evidence" value="ECO:0007669"/>
    <property type="project" value="UniProtKB-ARBA"/>
</dbReference>
<accession>A0A8C8EXL0</accession>
<feature type="region of interest" description="Disordered" evidence="13">
    <location>
        <begin position="1450"/>
        <end position="1470"/>
    </location>
</feature>
<evidence type="ECO:0000256" key="4">
    <source>
        <dbReference type="ARBA" id="ARBA00022729"/>
    </source>
</evidence>
<dbReference type="SMART" id="SM00112">
    <property type="entry name" value="CA"/>
    <property type="match status" value="11"/>
</dbReference>
<dbReference type="Pfam" id="PF00028">
    <property type="entry name" value="Cadherin"/>
    <property type="match status" value="9"/>
</dbReference>
<feature type="domain" description="Cadherin" evidence="15">
    <location>
        <begin position="127"/>
        <end position="244"/>
    </location>
</feature>
<feature type="compositionally biased region" description="Basic and acidic residues" evidence="13">
    <location>
        <begin position="1586"/>
        <end position="1601"/>
    </location>
</feature>
<dbReference type="InterPro" id="IPR050971">
    <property type="entry name" value="Cadherin-domain_protein"/>
</dbReference>
<dbReference type="Proteomes" id="UP000694402">
    <property type="component" value="Unassembled WGS sequence"/>
</dbReference>
<feature type="domain" description="Cadherin" evidence="15">
    <location>
        <begin position="1123"/>
        <end position="1238"/>
    </location>
</feature>
<feature type="domain" description="Cadherin" evidence="15">
    <location>
        <begin position="257"/>
        <end position="374"/>
    </location>
</feature>
<dbReference type="FunFam" id="2.60.40.60:FF:000033">
    <property type="entry name" value="FAT atypical cadherin 1"/>
    <property type="match status" value="1"/>
</dbReference>
<feature type="domain" description="Cadherin" evidence="15">
    <location>
        <begin position="16"/>
        <end position="126"/>
    </location>
</feature>
<dbReference type="GO" id="GO:0048839">
    <property type="term" value="P:inner ear development"/>
    <property type="evidence" value="ECO:0007669"/>
    <property type="project" value="InterPro"/>
</dbReference>
<keyword evidence="3 14" id="KW-0812">Transmembrane</keyword>
<feature type="domain" description="Cadherin" evidence="15">
    <location>
        <begin position="698"/>
        <end position="799"/>
    </location>
</feature>
<dbReference type="Ensembl" id="ENSOTST00005028551.2">
    <property type="protein sequence ID" value="ENSOTSP00005026443.2"/>
    <property type="gene ID" value="ENSOTSG00005006912.2"/>
</dbReference>
<keyword evidence="2" id="KW-1003">Cell membrane</keyword>
<evidence type="ECO:0000256" key="10">
    <source>
        <dbReference type="ARBA" id="ARBA00023157"/>
    </source>
</evidence>
<dbReference type="FunFam" id="2.60.40.60:FF:000050">
    <property type="entry name" value="protocadherin-15 isoform X1"/>
    <property type="match status" value="1"/>
</dbReference>
<evidence type="ECO:0000256" key="9">
    <source>
        <dbReference type="ARBA" id="ARBA00023136"/>
    </source>
</evidence>
<dbReference type="PROSITE" id="PS00232">
    <property type="entry name" value="CADHERIN_1"/>
    <property type="match status" value="4"/>
</dbReference>
<evidence type="ECO:0000256" key="12">
    <source>
        <dbReference type="PROSITE-ProRule" id="PRU00043"/>
    </source>
</evidence>
<feature type="domain" description="Cadherin" evidence="15">
    <location>
        <begin position="800"/>
        <end position="904"/>
    </location>
</feature>
<dbReference type="PROSITE" id="PS50268">
    <property type="entry name" value="CADHERIN_2"/>
    <property type="match status" value="11"/>
</dbReference>
<feature type="domain" description="Cadherin" evidence="15">
    <location>
        <begin position="905"/>
        <end position="1013"/>
    </location>
</feature>
<dbReference type="Pfam" id="PF23206">
    <property type="entry name" value="PCDH15_12th"/>
    <property type="match status" value="1"/>
</dbReference>
<feature type="compositionally biased region" description="Low complexity" evidence="13">
    <location>
        <begin position="1544"/>
        <end position="1558"/>
    </location>
</feature>
<sequence>MSFLLFFSECKLSRTGPPATIVAIDEESPNGTLLVENMQIQGRAEDPGRTISLSLRDNYNHWVILDPVRQRLYLNSTGRALDRDVTPSYIHSIVVQVQCTNELVGSIIRHEVRIVVRDRNDNAPQFQKPRYYVAINELTPVGTTIFSGFTGNNGALDIDDGPNGQIEYIIQYNPTDPMANRTFDIPLTLSGSMVLRERLNYEEITRYLVIIQANDRAPYPNERRTATTTLTVDVLDGDDLGPMFLPCSLVDNTRDCSPLTYRAHILELTDPSKVNPVNVTPIIQAVDQDRNIQPPSERPGILYSILIGKPEKYSDFFSLNRTTAKLKLLKPLNRELYQRFDLVIKAEQDNGHPLPAFANLQIEVLDENNQAPYFQDTTYQGFIIESAPVGTTLFADVSLTTPLGIKVLDNDIEEMKDPMVQISLDNYNTIFMLTPSGITRYLTLLKPVDREEQDSYTFTMMASDGVQESPTVTVHITVIDANDNTPTFLNSSYSVNVYTDIQPGETVLQLTALDADEGPNGLVTYKILAGNQGHFAINNRSGVITVMPGISLAVGRSYSLTVKAMDNGPESQRRSSITTVYIEVLPPNNQSPPRFPHLLYSLEVSEAMRTGATLLHLQAKDRERDPITYSIQSGDSHHLFELSRTSGLLVLGKPLDRETEDRYTLVVTASDGHPEGTSTATVNVVVTDVNDNDPIFDPLMPQNVTVTEEEANSFVGQVKATDPDAGVNGQVRYRLVNHADLFRVNSNGTISTAVPLDREVRGQYDLMVEAEDGAVEDPRRTTLTLSVTVLDVDDNSPVFAQPSYTVNLPENSPKKTVILQLTAKDSDLDSNVTFRIRTLEARQLFAVNPVTGELSVLQTLDFETLAATDHTFVVEALDSGGSMPPGLATVTVKITDMNDYSPVFSQVLYRGMVAPNAVKGTVVTTVHAEDLDPPGTPASRVRYRLDLDEDPYSGSIFDVNEVTGSVITRVNLNEEPNLVFSLIVVAYDDGEPVKVNKTLVVITVLQPSVIPVFTQEEYRFPPVSEMATVGKVVGVILAAAINQTIIYSIVEGNEEGVFRLNNSTGVFSTAKQLDYETNASYILKVEADSMEVVGSNLRAPSKTNTARVFIDVWDENDHPPVFTKPLYLGGVAEDAKTFTSVLQVQALDKDTGNYSSMQYRIIIPPTTDGKDGFVIEPYTGVIKTAIMYRNMRRSYFKFEVVATDNYGEGGLSSKAEVVVSVVNLLDMQVVVSNVAPTVVEQNKDKILERYVQDQIPGAKVVVESIGPQRFGDGFEQEDYSKSDLMVYAIDPLTNRAISRQELFKFLDGKLLDINKEFQPYLGRGGRILEIRTPDVVTSVKKVVQTVGYTEGALLALAIIIILCCIPAILIVIITYRHECECVRVLCFCCLCVSVQCVTNLFHLPSRYELPQYGSRRKLISPTGLYDEYGEVIYGRKKRIKLVVDREYETSSTGEDSAPEPQRNRLSNLTNHSNINGSVYLAQNGSVIRTRRCVHSNNIKVNSPVRLGKHFKKLDKLAVTHEERLPLNSPVATTSSVDKTLNTQPSSGSLASSTSGPESIASKSNITKARSERSRNAEEQESPVDNEDVREPLESQSDRTQSDEEELWMGPWNNLHIPMTKL</sequence>
<evidence type="ECO:0000256" key="8">
    <source>
        <dbReference type="ARBA" id="ARBA00022989"/>
    </source>
</evidence>
<evidence type="ECO:0000256" key="11">
    <source>
        <dbReference type="ARBA" id="ARBA00072302"/>
    </source>
</evidence>
<keyword evidence="5" id="KW-0677">Repeat</keyword>
<evidence type="ECO:0000256" key="7">
    <source>
        <dbReference type="ARBA" id="ARBA00022889"/>
    </source>
</evidence>
<dbReference type="InterPro" id="IPR041149">
    <property type="entry name" value="EC_dom"/>
</dbReference>
<feature type="domain" description="Cadherin" evidence="15">
    <location>
        <begin position="1023"/>
        <end position="1122"/>
    </location>
</feature>
<evidence type="ECO:0000256" key="3">
    <source>
        <dbReference type="ARBA" id="ARBA00022692"/>
    </source>
</evidence>
<dbReference type="FunFam" id="2.60.40.60:FF:000020">
    <property type="entry name" value="Dachsous cadherin-related 1b"/>
    <property type="match status" value="1"/>
</dbReference>
<evidence type="ECO:0000256" key="13">
    <source>
        <dbReference type="SAM" id="MobiDB-lite"/>
    </source>
</evidence>
<evidence type="ECO:0000313" key="17">
    <source>
        <dbReference type="Proteomes" id="UP000694402"/>
    </source>
</evidence>
<dbReference type="CDD" id="cd11304">
    <property type="entry name" value="Cadherin_repeat"/>
    <property type="match status" value="11"/>
</dbReference>
<feature type="domain" description="Cadherin" evidence="15">
    <location>
        <begin position="489"/>
        <end position="595"/>
    </location>
</feature>
<dbReference type="GO" id="GO:0050953">
    <property type="term" value="P:sensory perception of light stimulus"/>
    <property type="evidence" value="ECO:0007669"/>
    <property type="project" value="UniProtKB-ARBA"/>
</dbReference>
<dbReference type="FunFam" id="2.60.40.3430:FF:000001">
    <property type="entry name" value="protocadherin-15 isoform X1"/>
    <property type="match status" value="1"/>
</dbReference>
<keyword evidence="10" id="KW-1015">Disulfide bond</keyword>
<evidence type="ECO:0000256" key="5">
    <source>
        <dbReference type="ARBA" id="ARBA00022737"/>
    </source>
</evidence>
<keyword evidence="8 14" id="KW-1133">Transmembrane helix</keyword>
<dbReference type="GO" id="GO:0007156">
    <property type="term" value="P:homophilic cell adhesion via plasma membrane adhesion molecules"/>
    <property type="evidence" value="ECO:0007669"/>
    <property type="project" value="InterPro"/>
</dbReference>
<organism evidence="16 17">
    <name type="scientific">Oncorhynchus tshawytscha</name>
    <name type="common">Chinook salmon</name>
    <name type="synonym">Salmo tshawytscha</name>
    <dbReference type="NCBI Taxonomy" id="74940"/>
    <lineage>
        <taxon>Eukaryota</taxon>
        <taxon>Metazoa</taxon>
        <taxon>Chordata</taxon>
        <taxon>Craniata</taxon>
        <taxon>Vertebrata</taxon>
        <taxon>Euteleostomi</taxon>
        <taxon>Actinopterygii</taxon>
        <taxon>Neopterygii</taxon>
        <taxon>Teleostei</taxon>
        <taxon>Protacanthopterygii</taxon>
        <taxon>Salmoniformes</taxon>
        <taxon>Salmonidae</taxon>
        <taxon>Salmoninae</taxon>
        <taxon>Oncorhynchus</taxon>
    </lineage>
</organism>
<dbReference type="GeneTree" id="ENSGT00940000156675"/>
<dbReference type="GO" id="GO:0005886">
    <property type="term" value="C:plasma membrane"/>
    <property type="evidence" value="ECO:0007669"/>
    <property type="project" value="UniProtKB-SubCell"/>
</dbReference>
<dbReference type="GO" id="GO:0007605">
    <property type="term" value="P:sensory perception of sound"/>
    <property type="evidence" value="ECO:0007669"/>
    <property type="project" value="InterPro"/>
</dbReference>
<dbReference type="FunFam" id="2.60.40.60:FF:000057">
    <property type="entry name" value="protocadherin-15 isoform X1"/>
    <property type="match status" value="1"/>
</dbReference>
<keyword evidence="4" id="KW-0732">Signal</keyword>
<evidence type="ECO:0000256" key="6">
    <source>
        <dbReference type="ARBA" id="ARBA00022837"/>
    </source>
</evidence>
<dbReference type="GO" id="GO:0009653">
    <property type="term" value="P:anatomical structure morphogenesis"/>
    <property type="evidence" value="ECO:0007669"/>
    <property type="project" value="UniProtKB-ARBA"/>
</dbReference>
<dbReference type="SUPFAM" id="SSF49313">
    <property type="entry name" value="Cadherin-like"/>
    <property type="match status" value="10"/>
</dbReference>
<keyword evidence="9 14" id="KW-0472">Membrane</keyword>
<dbReference type="GO" id="GO:0005911">
    <property type="term" value="C:cell-cell junction"/>
    <property type="evidence" value="ECO:0007669"/>
    <property type="project" value="TreeGrafter"/>
</dbReference>
<feature type="compositionally biased region" description="Polar residues" evidence="13">
    <location>
        <begin position="1529"/>
        <end position="1543"/>
    </location>
</feature>
<dbReference type="InterPro" id="IPR030718">
    <property type="entry name" value="EC_dom_sf"/>
</dbReference>
<keyword evidence="7" id="KW-0130">Cell adhesion</keyword>
<dbReference type="FunFam" id="2.60.40.60:FF:000070">
    <property type="entry name" value="protocadherin-15 isoform X1"/>
    <property type="match status" value="1"/>
</dbReference>
<evidence type="ECO:0000313" key="16">
    <source>
        <dbReference type="Ensembl" id="ENSOTSP00005026443.2"/>
    </source>
</evidence>
<feature type="transmembrane region" description="Helical" evidence="14">
    <location>
        <begin position="1352"/>
        <end position="1375"/>
    </location>
</feature>
<feature type="domain" description="Cadherin" evidence="15">
    <location>
        <begin position="596"/>
        <end position="696"/>
    </location>
</feature>
<dbReference type="Pfam" id="PF18432">
    <property type="entry name" value="ECD"/>
    <property type="match status" value="1"/>
</dbReference>
<dbReference type="Gene3D" id="2.60.40.60">
    <property type="entry name" value="Cadherins"/>
    <property type="match status" value="10"/>
</dbReference>
<evidence type="ECO:0000259" key="15">
    <source>
        <dbReference type="PROSITE" id="PS50268"/>
    </source>
</evidence>
<proteinExistence type="predicted"/>
<keyword evidence="17" id="KW-1185">Reference proteome</keyword>
<dbReference type="FunFam" id="2.60.40.60:FF:000048">
    <property type="entry name" value="protocadherin-15 isoform X1"/>
    <property type="match status" value="1"/>
</dbReference>
<feature type="transmembrane region" description="Helical" evidence="14">
    <location>
        <begin position="1382"/>
        <end position="1401"/>
    </location>
</feature>
<feature type="compositionally biased region" description="Basic and acidic residues" evidence="13">
    <location>
        <begin position="1568"/>
        <end position="1577"/>
    </location>
</feature>
<dbReference type="PANTHER" id="PTHR24025:SF23">
    <property type="entry name" value="NEURAL-CADHERIN"/>
    <property type="match status" value="1"/>
</dbReference>
<name>A0A8C8EXL0_ONCTS</name>
<dbReference type="Gene3D" id="2.60.40.3430">
    <property type="match status" value="1"/>
</dbReference>
<dbReference type="InterPro" id="IPR002126">
    <property type="entry name" value="Cadherin-like_dom"/>
</dbReference>
<evidence type="ECO:0000256" key="1">
    <source>
        <dbReference type="ARBA" id="ARBA00004251"/>
    </source>
</evidence>
<keyword evidence="6 12" id="KW-0106">Calcium</keyword>
<feature type="domain" description="Cadherin" evidence="15">
    <location>
        <begin position="375"/>
        <end position="488"/>
    </location>
</feature>
<dbReference type="PANTHER" id="PTHR24025">
    <property type="entry name" value="DESMOGLEIN FAMILY MEMBER"/>
    <property type="match status" value="1"/>
</dbReference>
<dbReference type="GO" id="GO:0032420">
    <property type="term" value="C:stereocilium"/>
    <property type="evidence" value="ECO:0007669"/>
    <property type="project" value="InterPro"/>
</dbReference>
<evidence type="ECO:0000256" key="2">
    <source>
        <dbReference type="ARBA" id="ARBA00022475"/>
    </source>
</evidence>
<dbReference type="GO" id="GO:0001750">
    <property type="term" value="C:photoreceptor outer segment"/>
    <property type="evidence" value="ECO:0007669"/>
    <property type="project" value="UniProtKB-ARBA"/>
</dbReference>
<protein>
    <recommendedName>
        <fullName evidence="11">Protocadherin-15</fullName>
    </recommendedName>
</protein>
<comment type="subcellular location">
    <subcellularLocation>
        <location evidence="1">Cell membrane</location>
        <topology evidence="1">Single-pass type I membrane protein</topology>
    </subcellularLocation>
</comment>
<gene>
    <name evidence="16" type="primary">pcdh15b</name>
</gene>
<evidence type="ECO:0000256" key="14">
    <source>
        <dbReference type="SAM" id="Phobius"/>
    </source>
</evidence>
<dbReference type="FunFam" id="2.60.40.60:FF:000047">
    <property type="entry name" value="protocadherin-15 isoform X1"/>
    <property type="match status" value="1"/>
</dbReference>
<dbReference type="InterPro" id="IPR015919">
    <property type="entry name" value="Cadherin-like_sf"/>
</dbReference>
<reference evidence="16" key="1">
    <citation type="submission" date="2025-08" db="UniProtKB">
        <authorList>
            <consortium name="Ensembl"/>
        </authorList>
    </citation>
    <scope>IDENTIFICATION</scope>
</reference>
<dbReference type="PRINTS" id="PR00205">
    <property type="entry name" value="CADHERIN"/>
</dbReference>
<dbReference type="FunFam" id="2.60.40.60:FF:000055">
    <property type="entry name" value="protocadherin-15 isoform X1"/>
    <property type="match status" value="1"/>
</dbReference>